<organism evidence="2 3">
    <name type="scientific">Candidatus Enterococcus lowellii</name>
    <dbReference type="NCBI Taxonomy" id="2230877"/>
    <lineage>
        <taxon>Bacteria</taxon>
        <taxon>Bacillati</taxon>
        <taxon>Bacillota</taxon>
        <taxon>Bacilli</taxon>
        <taxon>Lactobacillales</taxon>
        <taxon>Enterococcaceae</taxon>
        <taxon>Enterococcus</taxon>
    </lineage>
</organism>
<name>A0ABZ2ST37_9ENTE</name>
<dbReference type="Proteomes" id="UP000664701">
    <property type="component" value="Chromosome"/>
</dbReference>
<proteinExistence type="predicted"/>
<reference evidence="2 3" key="1">
    <citation type="submission" date="2024-03" db="EMBL/GenBank/DDBJ databases">
        <title>The Genome Sequence of Enterococcus sp. DIV2402.</title>
        <authorList>
            <consortium name="The Broad Institute Genomics Platform"/>
            <consortium name="The Broad Institute Microbial Omics Core"/>
            <consortium name="The Broad Institute Genomic Center for Infectious Diseases"/>
            <person name="Earl A."/>
            <person name="Manson A."/>
            <person name="Gilmore M."/>
            <person name="Schwartman J."/>
            <person name="Shea T."/>
            <person name="Abouelleil A."/>
            <person name="Cao P."/>
            <person name="Chapman S."/>
            <person name="Cusick C."/>
            <person name="Young S."/>
            <person name="Neafsey D."/>
            <person name="Nusbaum C."/>
            <person name="Birren B."/>
        </authorList>
    </citation>
    <scope>NUCLEOTIDE SEQUENCE [LARGE SCALE GENOMIC DNA]</scope>
    <source>
        <strain evidence="2 3">DIV2402</strain>
    </source>
</reference>
<feature type="transmembrane region" description="Helical" evidence="1">
    <location>
        <begin position="38"/>
        <end position="62"/>
    </location>
</feature>
<sequence>MIIANRLVFFLAVLITFYVCEKYPSTMQKKQPLIIKRILYVASLISFSYIISGILFETFIPYIHYGNTPITQSITVASFSLIITYLSFFAPKHQKFLNTELKKMMIVVQLLLSLSTFTLIDPHYLIKEVIIYGCMYLFFVVCFAGVKDRMSIAPIPEFIKGLPLDLLTLFLFLLSFSFLNGVFFDQLF</sequence>
<dbReference type="EMBL" id="CP147251">
    <property type="protein sequence ID" value="WYJ77601.1"/>
    <property type="molecule type" value="Genomic_DNA"/>
</dbReference>
<accession>A0ABZ2ST37</accession>
<keyword evidence="1" id="KW-0812">Transmembrane</keyword>
<evidence type="ECO:0000256" key="1">
    <source>
        <dbReference type="SAM" id="Phobius"/>
    </source>
</evidence>
<gene>
    <name evidence="2" type="ORF">DOK78_002239</name>
</gene>
<protein>
    <submittedName>
        <fullName evidence="2">Uncharacterized protein</fullName>
    </submittedName>
</protein>
<evidence type="ECO:0000313" key="2">
    <source>
        <dbReference type="EMBL" id="WYJ77601.1"/>
    </source>
</evidence>
<feature type="transmembrane region" description="Helical" evidence="1">
    <location>
        <begin position="129"/>
        <end position="146"/>
    </location>
</feature>
<keyword evidence="1" id="KW-0472">Membrane</keyword>
<feature type="transmembrane region" description="Helical" evidence="1">
    <location>
        <begin position="74"/>
        <end position="91"/>
    </location>
</feature>
<keyword evidence="3" id="KW-1185">Reference proteome</keyword>
<feature type="transmembrane region" description="Helical" evidence="1">
    <location>
        <begin position="166"/>
        <end position="184"/>
    </location>
</feature>
<dbReference type="RefSeq" id="WP_207940284.1">
    <property type="nucleotide sequence ID" value="NZ_CP147251.1"/>
</dbReference>
<evidence type="ECO:0000313" key="3">
    <source>
        <dbReference type="Proteomes" id="UP000664701"/>
    </source>
</evidence>
<keyword evidence="1" id="KW-1133">Transmembrane helix</keyword>